<sequence length="52" mass="6018">YAEQQIQLCINQDSTRQPLIIDTDSDVDDLWAIHYVLNESADIGQDYFLSRS</sequence>
<dbReference type="InterPro" id="IPR036452">
    <property type="entry name" value="Ribo_hydro-like"/>
</dbReference>
<dbReference type="SUPFAM" id="SSF53590">
    <property type="entry name" value="Nucleoside hydrolase"/>
    <property type="match status" value="1"/>
</dbReference>
<evidence type="ECO:0000313" key="2">
    <source>
        <dbReference type="Proteomes" id="UP000663881"/>
    </source>
</evidence>
<evidence type="ECO:0000313" key="1">
    <source>
        <dbReference type="EMBL" id="CAF4411282.1"/>
    </source>
</evidence>
<dbReference type="GO" id="GO:0016799">
    <property type="term" value="F:hydrolase activity, hydrolyzing N-glycosyl compounds"/>
    <property type="evidence" value="ECO:0007669"/>
    <property type="project" value="InterPro"/>
</dbReference>
<proteinExistence type="predicted"/>
<dbReference type="EMBL" id="CAJOAY010029198">
    <property type="protein sequence ID" value="CAF4411282.1"/>
    <property type="molecule type" value="Genomic_DNA"/>
</dbReference>
<dbReference type="Gene3D" id="3.90.245.10">
    <property type="entry name" value="Ribonucleoside hydrolase-like"/>
    <property type="match status" value="1"/>
</dbReference>
<dbReference type="AlphaFoldDB" id="A0A820Q131"/>
<feature type="non-terminal residue" evidence="1">
    <location>
        <position position="1"/>
    </location>
</feature>
<organism evidence="1 2">
    <name type="scientific">Adineta steineri</name>
    <dbReference type="NCBI Taxonomy" id="433720"/>
    <lineage>
        <taxon>Eukaryota</taxon>
        <taxon>Metazoa</taxon>
        <taxon>Spiralia</taxon>
        <taxon>Gnathifera</taxon>
        <taxon>Rotifera</taxon>
        <taxon>Eurotatoria</taxon>
        <taxon>Bdelloidea</taxon>
        <taxon>Adinetida</taxon>
        <taxon>Adinetidae</taxon>
        <taxon>Adineta</taxon>
    </lineage>
</organism>
<name>A0A820Q131_9BILA</name>
<protein>
    <submittedName>
        <fullName evidence="1">Uncharacterized protein</fullName>
    </submittedName>
</protein>
<reference evidence="1" key="1">
    <citation type="submission" date="2021-02" db="EMBL/GenBank/DDBJ databases">
        <authorList>
            <person name="Nowell W R."/>
        </authorList>
    </citation>
    <scope>NUCLEOTIDE SEQUENCE</scope>
</reference>
<gene>
    <name evidence="1" type="ORF">OKA104_LOCUS51963</name>
</gene>
<comment type="caution">
    <text evidence="1">The sequence shown here is derived from an EMBL/GenBank/DDBJ whole genome shotgun (WGS) entry which is preliminary data.</text>
</comment>
<accession>A0A820Q131</accession>
<dbReference type="Proteomes" id="UP000663881">
    <property type="component" value="Unassembled WGS sequence"/>
</dbReference>